<dbReference type="GO" id="GO:0046872">
    <property type="term" value="F:metal ion binding"/>
    <property type="evidence" value="ECO:0007669"/>
    <property type="project" value="InterPro"/>
</dbReference>
<feature type="compositionally biased region" description="Low complexity" evidence="6">
    <location>
        <begin position="124"/>
        <end position="145"/>
    </location>
</feature>
<feature type="region of interest" description="Disordered" evidence="6">
    <location>
        <begin position="245"/>
        <end position="264"/>
    </location>
</feature>
<evidence type="ECO:0000256" key="6">
    <source>
        <dbReference type="SAM" id="MobiDB-lite"/>
    </source>
</evidence>
<dbReference type="GO" id="GO:0004494">
    <property type="term" value="F:methylmalonyl-CoA mutase activity"/>
    <property type="evidence" value="ECO:0007669"/>
    <property type="project" value="UniProtKB-EC"/>
</dbReference>
<dbReference type="InterPro" id="IPR016176">
    <property type="entry name" value="Cbl-dep_enz_cat"/>
</dbReference>
<dbReference type="PANTHER" id="PTHR48101:SF4">
    <property type="entry name" value="METHYLMALONYL-COA MUTASE, MITOCHONDRIAL"/>
    <property type="match status" value="1"/>
</dbReference>
<dbReference type="InterPro" id="IPR036724">
    <property type="entry name" value="Cobalamin-bd_sf"/>
</dbReference>
<evidence type="ECO:0000256" key="3">
    <source>
        <dbReference type="ARBA" id="ARBA00022628"/>
    </source>
</evidence>
<comment type="similarity">
    <text evidence="2">Belongs to the methylmalonyl-CoA mutase family.</text>
</comment>
<evidence type="ECO:0000313" key="8">
    <source>
        <dbReference type="EMBL" id="VFK47447.1"/>
    </source>
</evidence>
<dbReference type="GO" id="GO:0019678">
    <property type="term" value="P:propionate metabolic process, methylmalonyl pathway"/>
    <property type="evidence" value="ECO:0007669"/>
    <property type="project" value="TreeGrafter"/>
</dbReference>
<keyword evidence="4" id="KW-0413">Isomerase</keyword>
<dbReference type="Gene3D" id="3.20.20.240">
    <property type="entry name" value="Methylmalonyl-CoA mutase"/>
    <property type="match status" value="1"/>
</dbReference>
<dbReference type="Gene3D" id="3.40.50.280">
    <property type="entry name" value="Cobalamin-binding domain"/>
    <property type="match status" value="1"/>
</dbReference>
<comment type="cofactor">
    <cofactor evidence="1">
        <name>adenosylcob(III)alamin</name>
        <dbReference type="ChEBI" id="CHEBI:18408"/>
    </cofactor>
</comment>
<evidence type="ECO:0000256" key="5">
    <source>
        <dbReference type="ARBA" id="ARBA00023285"/>
    </source>
</evidence>
<dbReference type="SUPFAM" id="SSF52242">
    <property type="entry name" value="Cobalamin (vitamin B12)-binding domain"/>
    <property type="match status" value="1"/>
</dbReference>
<feature type="compositionally biased region" description="Basic and acidic residues" evidence="6">
    <location>
        <begin position="172"/>
        <end position="185"/>
    </location>
</feature>
<organism evidence="8">
    <name type="scientific">Candidatus Kentrum sp. TC</name>
    <dbReference type="NCBI Taxonomy" id="2126339"/>
    <lineage>
        <taxon>Bacteria</taxon>
        <taxon>Pseudomonadati</taxon>
        <taxon>Pseudomonadota</taxon>
        <taxon>Gammaproteobacteria</taxon>
        <taxon>Candidatus Kentrum</taxon>
    </lineage>
</organism>
<gene>
    <name evidence="8" type="ORF">BECKTC1821D_GA0114238_104712</name>
</gene>
<name>A0A450Z111_9GAMM</name>
<dbReference type="InterPro" id="IPR006099">
    <property type="entry name" value="MeMalonylCoA_mutase_a/b_cat"/>
</dbReference>
<sequence>MTIVGRNKYWLAKEEPLEILDIDNDAVRRAQVERLKQVRAERDESKVRAALNAITEAAETGKGNLLERGVEAARARAILGEISDAMAYCLFSVCNFFDSITFGWLCAIRIPGKKIASSKSCIRGSSGATRPPSAPSAASTAASSARTRRIQKGPRHDRKIRTARRPSPPHHGRQDRAGRPRPGREGRRHRLRGSGLRRADIGALFQTPNEVAKQAVENDAHVIGMSTMTAGHKTLLPELVKELKGLGQGRHHGGRRRRHPCPGL</sequence>
<dbReference type="GO" id="GO:0031419">
    <property type="term" value="F:cobalamin binding"/>
    <property type="evidence" value="ECO:0007669"/>
    <property type="project" value="UniProtKB-KW"/>
</dbReference>
<feature type="compositionally biased region" description="Basic residues" evidence="6">
    <location>
        <begin position="146"/>
        <end position="171"/>
    </location>
</feature>
<dbReference type="PANTHER" id="PTHR48101">
    <property type="entry name" value="METHYLMALONYL-COA MUTASE, MITOCHONDRIAL-RELATED"/>
    <property type="match status" value="1"/>
</dbReference>
<dbReference type="SUPFAM" id="SSF51703">
    <property type="entry name" value="Cobalamin (vitamin B12)-dependent enzymes"/>
    <property type="match status" value="1"/>
</dbReference>
<reference evidence="8" key="1">
    <citation type="submission" date="2019-02" db="EMBL/GenBank/DDBJ databases">
        <authorList>
            <person name="Gruber-Vodicka R. H."/>
            <person name="Seah K. B. B."/>
        </authorList>
    </citation>
    <scope>NUCLEOTIDE SEQUENCE</scope>
    <source>
        <strain evidence="8">BECK_BZ123</strain>
    </source>
</reference>
<evidence type="ECO:0000259" key="7">
    <source>
        <dbReference type="Pfam" id="PF01642"/>
    </source>
</evidence>
<keyword evidence="5" id="KW-0170">Cobalt</keyword>
<dbReference type="AlphaFoldDB" id="A0A450Z111"/>
<dbReference type="EMBL" id="CAADFS010000047">
    <property type="protein sequence ID" value="VFK47447.1"/>
    <property type="molecule type" value="Genomic_DNA"/>
</dbReference>
<evidence type="ECO:0000256" key="4">
    <source>
        <dbReference type="ARBA" id="ARBA00023235"/>
    </source>
</evidence>
<dbReference type="Pfam" id="PF01642">
    <property type="entry name" value="MM_CoA_mutase"/>
    <property type="match status" value="1"/>
</dbReference>
<feature type="compositionally biased region" description="Basic residues" evidence="6">
    <location>
        <begin position="249"/>
        <end position="264"/>
    </location>
</feature>
<feature type="domain" description="Methylmalonyl-CoA mutase alpha/beta chain catalytic" evidence="7">
    <location>
        <begin position="2"/>
        <end position="87"/>
    </location>
</feature>
<evidence type="ECO:0000256" key="1">
    <source>
        <dbReference type="ARBA" id="ARBA00001922"/>
    </source>
</evidence>
<keyword evidence="3" id="KW-0846">Cobalamin</keyword>
<evidence type="ECO:0000256" key="2">
    <source>
        <dbReference type="ARBA" id="ARBA00008465"/>
    </source>
</evidence>
<accession>A0A450Z111</accession>
<feature type="region of interest" description="Disordered" evidence="6">
    <location>
        <begin position="119"/>
        <end position="202"/>
    </location>
</feature>
<dbReference type="GO" id="GO:0005737">
    <property type="term" value="C:cytoplasm"/>
    <property type="evidence" value="ECO:0007669"/>
    <property type="project" value="TreeGrafter"/>
</dbReference>
<proteinExistence type="inferred from homology"/>
<protein>
    <submittedName>
        <fullName evidence="8">Methylmalonyl-CoA mutase</fullName>
    </submittedName>
</protein>